<dbReference type="Proteomes" id="UP000237839">
    <property type="component" value="Unassembled WGS sequence"/>
</dbReference>
<name>A0A2S9GS52_9BURK</name>
<sequence>MSTIVNEIEKLRSAYSSLPNAYFQFLLDHDGIDCELGIDPGWVVIYPTQEALVATNQYQMSTFLPGYFAFGGNGAGEVFVFPLNRSVHECPVYMVPTVGMSVEELIEIAPSFESFAQQIGKSCED</sequence>
<gene>
    <name evidence="2" type="ORF">S2091_4741</name>
</gene>
<organism evidence="2 3">
    <name type="scientific">Solimicrobium silvestre</name>
    <dbReference type="NCBI Taxonomy" id="2099400"/>
    <lineage>
        <taxon>Bacteria</taxon>
        <taxon>Pseudomonadati</taxon>
        <taxon>Pseudomonadota</taxon>
        <taxon>Betaproteobacteria</taxon>
        <taxon>Burkholderiales</taxon>
        <taxon>Oxalobacteraceae</taxon>
        <taxon>Solimicrobium</taxon>
    </lineage>
</organism>
<feature type="domain" description="Knr4/Smi1-like" evidence="1">
    <location>
        <begin position="7"/>
        <end position="116"/>
    </location>
</feature>
<dbReference type="SUPFAM" id="SSF160631">
    <property type="entry name" value="SMI1/KNR4-like"/>
    <property type="match status" value="1"/>
</dbReference>
<comment type="caution">
    <text evidence="2">The sequence shown here is derived from an EMBL/GenBank/DDBJ whole genome shotgun (WGS) entry which is preliminary data.</text>
</comment>
<evidence type="ECO:0000313" key="3">
    <source>
        <dbReference type="Proteomes" id="UP000237839"/>
    </source>
</evidence>
<dbReference type="InterPro" id="IPR018958">
    <property type="entry name" value="Knr4/Smi1-like_dom"/>
</dbReference>
<dbReference type="EMBL" id="PUGF01000064">
    <property type="protein sequence ID" value="PRC90550.1"/>
    <property type="molecule type" value="Genomic_DNA"/>
</dbReference>
<dbReference type="InterPro" id="IPR037883">
    <property type="entry name" value="Knr4/Smi1-like_sf"/>
</dbReference>
<dbReference type="Pfam" id="PF09346">
    <property type="entry name" value="SMI1_KNR4"/>
    <property type="match status" value="1"/>
</dbReference>
<evidence type="ECO:0000259" key="1">
    <source>
        <dbReference type="Pfam" id="PF09346"/>
    </source>
</evidence>
<dbReference type="OrthoDB" id="8758295at2"/>
<accession>A0A2S9GS52</accession>
<reference evidence="2 3" key="1">
    <citation type="submission" date="2018-02" db="EMBL/GenBank/DDBJ databases">
        <title>Solimicrobium silvestre gen. nov., sp. nov., isolated from alpine forest soil.</title>
        <authorList>
            <person name="Margesin R."/>
            <person name="Albuquerque L."/>
            <person name="Zhang D.-C."/>
            <person name="Froufe H.J.C."/>
            <person name="Severino R."/>
            <person name="Roxo I."/>
            <person name="Egas C."/>
            <person name="Da Costa M.S."/>
        </authorList>
    </citation>
    <scope>NUCLEOTIDE SEQUENCE [LARGE SCALE GENOMIC DNA]</scope>
    <source>
        <strain evidence="2 3">S20-91</strain>
    </source>
</reference>
<evidence type="ECO:0000313" key="2">
    <source>
        <dbReference type="EMBL" id="PRC90550.1"/>
    </source>
</evidence>
<protein>
    <recommendedName>
        <fullName evidence="1">Knr4/Smi1-like domain-containing protein</fullName>
    </recommendedName>
</protein>
<proteinExistence type="predicted"/>
<dbReference type="RefSeq" id="WP_105534448.1">
    <property type="nucleotide sequence ID" value="NZ_PUGF01000064.1"/>
</dbReference>
<keyword evidence="3" id="KW-1185">Reference proteome</keyword>
<dbReference type="Gene3D" id="3.40.1580.10">
    <property type="entry name" value="SMI1/KNR4-like"/>
    <property type="match status" value="1"/>
</dbReference>
<dbReference type="AlphaFoldDB" id="A0A2S9GS52"/>